<evidence type="ECO:0000313" key="3">
    <source>
        <dbReference type="Proteomes" id="UP000075420"/>
    </source>
</evidence>
<protein>
    <submittedName>
        <fullName evidence="2">Uncharacterized protein</fullName>
    </submittedName>
</protein>
<gene>
    <name evidence="2" type="ORF">BE08_11320</name>
</gene>
<dbReference type="Proteomes" id="UP000075420">
    <property type="component" value="Unassembled WGS sequence"/>
</dbReference>
<proteinExistence type="predicted"/>
<reference evidence="2 3" key="1">
    <citation type="submission" date="2014-02" db="EMBL/GenBank/DDBJ databases">
        <title>The small core and large imbalanced accessory genome model reveals a collaborative survival strategy of Sorangium cellulosum strains in nature.</title>
        <authorList>
            <person name="Han K."/>
            <person name="Peng R."/>
            <person name="Blom J."/>
            <person name="Li Y.-Z."/>
        </authorList>
    </citation>
    <scope>NUCLEOTIDE SEQUENCE [LARGE SCALE GENOMIC DNA]</scope>
    <source>
        <strain evidence="2 3">So0157-25</strain>
    </source>
</reference>
<dbReference type="EMBL" id="JELY01003058">
    <property type="protein sequence ID" value="KYF50872.1"/>
    <property type="molecule type" value="Genomic_DNA"/>
</dbReference>
<feature type="compositionally biased region" description="Basic and acidic residues" evidence="1">
    <location>
        <begin position="145"/>
        <end position="158"/>
    </location>
</feature>
<dbReference type="AlphaFoldDB" id="A0A150P5A7"/>
<comment type="caution">
    <text evidence="2">The sequence shown here is derived from an EMBL/GenBank/DDBJ whole genome shotgun (WGS) entry which is preliminary data.</text>
</comment>
<accession>A0A150P5A7</accession>
<sequence length="166" mass="18162">MVHFAEQIQPLCLSCSALLGQPSTRDYFELATCPRCKVQRVSLLPGWIPSSDREFAPCYAAHVPGLMAQLGHSLDAAVQLARGYYLMFTDETFCAAIGVPTQSEDFFWHEGRGLAPRMHYTLFLKEDPDAGKFIEWRKGGRAGAGRDERVAAGAHDEATATEAGPG</sequence>
<feature type="region of interest" description="Disordered" evidence="1">
    <location>
        <begin position="145"/>
        <end position="166"/>
    </location>
</feature>
<name>A0A150P5A7_SORCE</name>
<evidence type="ECO:0000313" key="2">
    <source>
        <dbReference type="EMBL" id="KYF50872.1"/>
    </source>
</evidence>
<organism evidence="2 3">
    <name type="scientific">Sorangium cellulosum</name>
    <name type="common">Polyangium cellulosum</name>
    <dbReference type="NCBI Taxonomy" id="56"/>
    <lineage>
        <taxon>Bacteria</taxon>
        <taxon>Pseudomonadati</taxon>
        <taxon>Myxococcota</taxon>
        <taxon>Polyangia</taxon>
        <taxon>Polyangiales</taxon>
        <taxon>Polyangiaceae</taxon>
        <taxon>Sorangium</taxon>
    </lineage>
</organism>
<evidence type="ECO:0000256" key="1">
    <source>
        <dbReference type="SAM" id="MobiDB-lite"/>
    </source>
</evidence>